<reference evidence="2" key="1">
    <citation type="journal article" date="2016" name="Syst. Appl. Microbiol.">
        <title>Thermococcus piezophilus sp. nov., a novel hyperthermophilic and piezophilic archaeon with a broad pressure range for growth, isolated from a deepest hydrothermal vent at the Mid-Cayman Rise.</title>
        <authorList>
            <person name="Dalmasso C."/>
            <person name="Oger P."/>
            <person name="Selva G."/>
            <person name="Courtine D."/>
            <person name="L'Haridon S."/>
            <person name="Garlaschelli A."/>
            <person name="Roussel E."/>
            <person name="Miyazaki J."/>
            <person name="Reveillaud J."/>
            <person name="Jebbar M."/>
            <person name="Takai K."/>
            <person name="Maignien L."/>
            <person name="Alain K."/>
        </authorList>
    </citation>
    <scope>NUCLEOTIDE SEQUENCE [LARGE SCALE GENOMIC DNA]</scope>
    <source>
        <strain evidence="2">CDGS</strain>
    </source>
</reference>
<dbReference type="AlphaFoldDB" id="A0A172WFY1"/>
<gene>
    <name evidence="1" type="ORF">A7C91_03475</name>
</gene>
<accession>A0A172WFY1</accession>
<dbReference type="KEGG" id="tpie:A7C91_03475"/>
<keyword evidence="2" id="KW-1185">Reference proteome</keyword>
<dbReference type="Proteomes" id="UP000076969">
    <property type="component" value="Chromosome"/>
</dbReference>
<protein>
    <submittedName>
        <fullName evidence="1">Uncharacterized protein</fullName>
    </submittedName>
</protein>
<evidence type="ECO:0000313" key="1">
    <source>
        <dbReference type="EMBL" id="ANF22340.1"/>
    </source>
</evidence>
<dbReference type="EMBL" id="CP015520">
    <property type="protein sequence ID" value="ANF22340.1"/>
    <property type="molecule type" value="Genomic_DNA"/>
</dbReference>
<name>A0A172WFY1_9EURY</name>
<evidence type="ECO:0000313" key="2">
    <source>
        <dbReference type="Proteomes" id="UP000076969"/>
    </source>
</evidence>
<sequence length="64" mass="7366">MELLREVRTRNRPSREVRIHFAPEERILPASNLDELIRSAPAGRYATTVVKVFPPALALQGLWR</sequence>
<dbReference type="STRING" id="1712654.A7C91_03475"/>
<proteinExistence type="predicted"/>
<organism evidence="1 2">
    <name type="scientific">Thermococcus piezophilus</name>
    <dbReference type="NCBI Taxonomy" id="1712654"/>
    <lineage>
        <taxon>Archaea</taxon>
        <taxon>Methanobacteriati</taxon>
        <taxon>Methanobacteriota</taxon>
        <taxon>Thermococci</taxon>
        <taxon>Thermococcales</taxon>
        <taxon>Thermococcaceae</taxon>
        <taxon>Thermococcus</taxon>
    </lineage>
</organism>